<dbReference type="EMBL" id="RHHQ01000004">
    <property type="protein sequence ID" value="RNB91612.1"/>
    <property type="molecule type" value="Genomic_DNA"/>
</dbReference>
<dbReference type="RefSeq" id="WP_122916276.1">
    <property type="nucleotide sequence ID" value="NZ_RHHQ01000004.1"/>
</dbReference>
<accession>A0A3M8DU51</accession>
<sequence length="77" mass="9059">MDHKSFYFTVPWDEVHYLKETLSTMEMPFSIEQKDAIVLEEGQVAFVFPTVSARHYQHLRELFGEEGKLYPEETSST</sequence>
<evidence type="ECO:0000313" key="2">
    <source>
        <dbReference type="Proteomes" id="UP000271031"/>
    </source>
</evidence>
<evidence type="ECO:0000313" key="1">
    <source>
        <dbReference type="EMBL" id="RNB91612.1"/>
    </source>
</evidence>
<organism evidence="1 2">
    <name type="scientific">Brevibacillus fluminis</name>
    <dbReference type="NCBI Taxonomy" id="511487"/>
    <lineage>
        <taxon>Bacteria</taxon>
        <taxon>Bacillati</taxon>
        <taxon>Bacillota</taxon>
        <taxon>Bacilli</taxon>
        <taxon>Bacillales</taxon>
        <taxon>Paenibacillaceae</taxon>
        <taxon>Brevibacillus</taxon>
    </lineage>
</organism>
<protein>
    <submittedName>
        <fullName evidence="1">Uncharacterized protein</fullName>
    </submittedName>
</protein>
<name>A0A3M8DU51_9BACL</name>
<dbReference type="AlphaFoldDB" id="A0A3M8DU51"/>
<keyword evidence="2" id="KW-1185">Reference proteome</keyword>
<proteinExistence type="predicted"/>
<dbReference type="Proteomes" id="UP000271031">
    <property type="component" value="Unassembled WGS sequence"/>
</dbReference>
<gene>
    <name evidence="1" type="ORF">EDM56_02295</name>
</gene>
<comment type="caution">
    <text evidence="1">The sequence shown here is derived from an EMBL/GenBank/DDBJ whole genome shotgun (WGS) entry which is preliminary data.</text>
</comment>
<dbReference type="OrthoDB" id="2471849at2"/>
<reference evidence="1 2" key="1">
    <citation type="submission" date="2018-10" db="EMBL/GenBank/DDBJ databases">
        <title>Phylogenomics of Brevibacillus.</title>
        <authorList>
            <person name="Dunlap C."/>
        </authorList>
    </citation>
    <scope>NUCLEOTIDE SEQUENCE [LARGE SCALE GENOMIC DNA]</scope>
    <source>
        <strain evidence="1 2">JCM 15716</strain>
    </source>
</reference>